<evidence type="ECO:0000256" key="4">
    <source>
        <dbReference type="ARBA" id="ARBA00022692"/>
    </source>
</evidence>
<keyword evidence="7" id="KW-0653">Protein transport</keyword>
<evidence type="ECO:0000256" key="8">
    <source>
        <dbReference type="SAM" id="Phobius"/>
    </source>
</evidence>
<gene>
    <name evidence="9" type="ORF">A2557_10795</name>
</gene>
<name>A0A1F6H1N8_9PROT</name>
<evidence type="ECO:0000256" key="2">
    <source>
        <dbReference type="ARBA" id="ARBA00005811"/>
    </source>
</evidence>
<keyword evidence="6 8" id="KW-0472">Membrane</keyword>
<dbReference type="GO" id="GO:0005886">
    <property type="term" value="C:plasma membrane"/>
    <property type="evidence" value="ECO:0007669"/>
    <property type="project" value="UniProtKB-SubCell"/>
</dbReference>
<dbReference type="PANTHER" id="PTHR30558">
    <property type="entry name" value="EXBD MEMBRANE COMPONENT OF PMF-DRIVEN MACROMOLECULE IMPORT SYSTEM"/>
    <property type="match status" value="1"/>
</dbReference>
<evidence type="ECO:0008006" key="11">
    <source>
        <dbReference type="Google" id="ProtNLM"/>
    </source>
</evidence>
<comment type="similarity">
    <text evidence="2 7">Belongs to the ExbD/TolR family.</text>
</comment>
<protein>
    <recommendedName>
        <fullName evidence="11">Biopolymer transporter ExbD</fullName>
    </recommendedName>
</protein>
<accession>A0A1F6H1N8</accession>
<evidence type="ECO:0000313" key="9">
    <source>
        <dbReference type="EMBL" id="OGH04279.1"/>
    </source>
</evidence>
<evidence type="ECO:0000256" key="5">
    <source>
        <dbReference type="ARBA" id="ARBA00022989"/>
    </source>
</evidence>
<keyword evidence="4 7" id="KW-0812">Transmembrane</keyword>
<evidence type="ECO:0000256" key="6">
    <source>
        <dbReference type="ARBA" id="ARBA00023136"/>
    </source>
</evidence>
<dbReference type="InterPro" id="IPR003400">
    <property type="entry name" value="ExbD"/>
</dbReference>
<dbReference type="GO" id="GO:0015031">
    <property type="term" value="P:protein transport"/>
    <property type="evidence" value="ECO:0007669"/>
    <property type="project" value="UniProtKB-KW"/>
</dbReference>
<comment type="subcellular location">
    <subcellularLocation>
        <location evidence="1">Cell membrane</location>
        <topology evidence="1">Single-pass membrane protein</topology>
    </subcellularLocation>
    <subcellularLocation>
        <location evidence="7">Cell membrane</location>
        <topology evidence="7">Single-pass type II membrane protein</topology>
    </subcellularLocation>
</comment>
<evidence type="ECO:0000256" key="3">
    <source>
        <dbReference type="ARBA" id="ARBA00022475"/>
    </source>
</evidence>
<evidence type="ECO:0000313" key="10">
    <source>
        <dbReference type="Proteomes" id="UP000177583"/>
    </source>
</evidence>
<evidence type="ECO:0000256" key="7">
    <source>
        <dbReference type="RuleBase" id="RU003879"/>
    </source>
</evidence>
<reference evidence="9 10" key="1">
    <citation type="journal article" date="2016" name="Nat. Commun.">
        <title>Thousands of microbial genomes shed light on interconnected biogeochemical processes in an aquifer system.</title>
        <authorList>
            <person name="Anantharaman K."/>
            <person name="Brown C.T."/>
            <person name="Hug L.A."/>
            <person name="Sharon I."/>
            <person name="Castelle C.J."/>
            <person name="Probst A.J."/>
            <person name="Thomas B.C."/>
            <person name="Singh A."/>
            <person name="Wilkins M.J."/>
            <person name="Karaoz U."/>
            <person name="Brodie E.L."/>
            <person name="Williams K.H."/>
            <person name="Hubbard S.S."/>
            <person name="Banfield J.F."/>
        </authorList>
    </citation>
    <scope>NUCLEOTIDE SEQUENCE [LARGE SCALE GENOMIC DNA]</scope>
</reference>
<dbReference type="Proteomes" id="UP000177583">
    <property type="component" value="Unassembled WGS sequence"/>
</dbReference>
<keyword evidence="7" id="KW-0813">Transport</keyword>
<proteinExistence type="inferred from homology"/>
<keyword evidence="5 8" id="KW-1133">Transmembrane helix</keyword>
<feature type="transmembrane region" description="Helical" evidence="8">
    <location>
        <begin position="21"/>
        <end position="42"/>
    </location>
</feature>
<dbReference type="Gene3D" id="3.30.420.270">
    <property type="match status" value="1"/>
</dbReference>
<comment type="caution">
    <text evidence="9">The sequence shown here is derived from an EMBL/GenBank/DDBJ whole genome shotgun (WGS) entry which is preliminary data.</text>
</comment>
<dbReference type="GO" id="GO:0022857">
    <property type="term" value="F:transmembrane transporter activity"/>
    <property type="evidence" value="ECO:0007669"/>
    <property type="project" value="InterPro"/>
</dbReference>
<dbReference type="EMBL" id="MFNF01000005">
    <property type="protein sequence ID" value="OGH04279.1"/>
    <property type="molecule type" value="Genomic_DNA"/>
</dbReference>
<keyword evidence="3" id="KW-1003">Cell membrane</keyword>
<dbReference type="AlphaFoldDB" id="A0A1F6H1N8"/>
<dbReference type="Pfam" id="PF02472">
    <property type="entry name" value="ExbD"/>
    <property type="match status" value="1"/>
</dbReference>
<sequence length="135" mass="14774">MRFKERQKPKIGMDLTPLIDVVFLLLIFFIVSTTFVANPGILVNLPKASARPVAQKPETIEVTLTQDHRIYLEGQEVAPGQLQDELVALTQGKGTPGLIIRADGAAQHQRVVEIMDAAYKAGVTRLSVATLDSRP</sequence>
<organism evidence="9 10">
    <name type="scientific">Candidatus Lambdaproteobacteria bacterium RIFOXYD2_FULL_56_26</name>
    <dbReference type="NCBI Taxonomy" id="1817773"/>
    <lineage>
        <taxon>Bacteria</taxon>
        <taxon>Pseudomonadati</taxon>
        <taxon>Pseudomonadota</taxon>
        <taxon>Candidatus Lambdaproteobacteria</taxon>
    </lineage>
</organism>
<dbReference type="PANTHER" id="PTHR30558:SF3">
    <property type="entry name" value="BIOPOLYMER TRANSPORT PROTEIN EXBD-RELATED"/>
    <property type="match status" value="1"/>
</dbReference>
<evidence type="ECO:0000256" key="1">
    <source>
        <dbReference type="ARBA" id="ARBA00004162"/>
    </source>
</evidence>